<dbReference type="SMART" id="SM00346">
    <property type="entry name" value="HTH_ICLR"/>
    <property type="match status" value="1"/>
</dbReference>
<organism evidence="2 3">
    <name type="scientific">Edaphobacter modestus</name>
    <dbReference type="NCBI Taxonomy" id="388466"/>
    <lineage>
        <taxon>Bacteria</taxon>
        <taxon>Pseudomonadati</taxon>
        <taxon>Acidobacteriota</taxon>
        <taxon>Terriglobia</taxon>
        <taxon>Terriglobales</taxon>
        <taxon>Acidobacteriaceae</taxon>
        <taxon>Edaphobacter</taxon>
    </lineage>
</organism>
<evidence type="ECO:0000259" key="1">
    <source>
        <dbReference type="PROSITE" id="PS51077"/>
    </source>
</evidence>
<protein>
    <submittedName>
        <fullName evidence="2">IclR-like helix-turn-helix domain-containing protein</fullName>
    </submittedName>
</protein>
<dbReference type="AlphaFoldDB" id="A0A4Q7Z0K3"/>
<dbReference type="PANTHER" id="PTHR30136:SF34">
    <property type="entry name" value="TRANSCRIPTIONAL REGULATOR"/>
    <property type="match status" value="1"/>
</dbReference>
<dbReference type="GO" id="GO:0003700">
    <property type="term" value="F:DNA-binding transcription factor activity"/>
    <property type="evidence" value="ECO:0007669"/>
    <property type="project" value="TreeGrafter"/>
</dbReference>
<keyword evidence="3" id="KW-1185">Reference proteome</keyword>
<gene>
    <name evidence="2" type="ORF">BDD14_5322</name>
</gene>
<feature type="domain" description="HTH iclR-type" evidence="1">
    <location>
        <begin position="27"/>
        <end position="88"/>
    </location>
</feature>
<evidence type="ECO:0000313" key="2">
    <source>
        <dbReference type="EMBL" id="RZU43638.1"/>
    </source>
</evidence>
<dbReference type="InterPro" id="IPR005471">
    <property type="entry name" value="Tscrpt_reg_IclR_N"/>
</dbReference>
<dbReference type="PANTHER" id="PTHR30136">
    <property type="entry name" value="HELIX-TURN-HELIX TRANSCRIPTIONAL REGULATOR, ICLR FAMILY"/>
    <property type="match status" value="1"/>
</dbReference>
<evidence type="ECO:0000313" key="3">
    <source>
        <dbReference type="Proteomes" id="UP000292958"/>
    </source>
</evidence>
<dbReference type="PROSITE" id="PS51077">
    <property type="entry name" value="HTH_ICLR"/>
    <property type="match status" value="1"/>
</dbReference>
<dbReference type="Pfam" id="PF09339">
    <property type="entry name" value="HTH_IclR"/>
    <property type="match status" value="1"/>
</dbReference>
<accession>A0A4Q7Z0K3</accession>
<reference evidence="2 3" key="1">
    <citation type="submission" date="2019-02" db="EMBL/GenBank/DDBJ databases">
        <title>Genomic Encyclopedia of Archaeal and Bacterial Type Strains, Phase II (KMG-II): from individual species to whole genera.</title>
        <authorList>
            <person name="Goeker M."/>
        </authorList>
    </citation>
    <scope>NUCLEOTIDE SEQUENCE [LARGE SCALE GENOMIC DNA]</scope>
    <source>
        <strain evidence="2 3">DSM 18101</strain>
    </source>
</reference>
<dbReference type="SUPFAM" id="SSF46785">
    <property type="entry name" value="Winged helix' DNA-binding domain"/>
    <property type="match status" value="1"/>
</dbReference>
<sequence>MASGTDIDDPENKAMKLRRFSGDPDFMLSFAKGLAVLEAFGSEIECSTIAKISAVTGLSRAAVRRCLYTLSQLGYVSTVSGQGYAVNTRLSTVNQANSLQRRMEQRYEIYRDSGGAIQRRIDKIL</sequence>
<proteinExistence type="predicted"/>
<dbReference type="InterPro" id="IPR036390">
    <property type="entry name" value="WH_DNA-bd_sf"/>
</dbReference>
<dbReference type="Gene3D" id="1.10.10.10">
    <property type="entry name" value="Winged helix-like DNA-binding domain superfamily/Winged helix DNA-binding domain"/>
    <property type="match status" value="1"/>
</dbReference>
<dbReference type="EMBL" id="SHKW01000001">
    <property type="protein sequence ID" value="RZU43638.1"/>
    <property type="molecule type" value="Genomic_DNA"/>
</dbReference>
<dbReference type="GO" id="GO:0045892">
    <property type="term" value="P:negative regulation of DNA-templated transcription"/>
    <property type="evidence" value="ECO:0007669"/>
    <property type="project" value="TreeGrafter"/>
</dbReference>
<dbReference type="Proteomes" id="UP000292958">
    <property type="component" value="Unassembled WGS sequence"/>
</dbReference>
<dbReference type="OrthoDB" id="9807558at2"/>
<name>A0A4Q7Z0K3_9BACT</name>
<dbReference type="InterPro" id="IPR036388">
    <property type="entry name" value="WH-like_DNA-bd_sf"/>
</dbReference>
<dbReference type="RefSeq" id="WP_130422344.1">
    <property type="nucleotide sequence ID" value="NZ_SHKW01000001.1"/>
</dbReference>
<dbReference type="GO" id="GO:0003677">
    <property type="term" value="F:DNA binding"/>
    <property type="evidence" value="ECO:0007669"/>
    <property type="project" value="InterPro"/>
</dbReference>
<comment type="caution">
    <text evidence="2">The sequence shown here is derived from an EMBL/GenBank/DDBJ whole genome shotgun (WGS) entry which is preliminary data.</text>
</comment>
<dbReference type="InterPro" id="IPR050707">
    <property type="entry name" value="HTH_MetabolicPath_Reg"/>
</dbReference>